<dbReference type="Proteomes" id="UP000593564">
    <property type="component" value="Unassembled WGS sequence"/>
</dbReference>
<dbReference type="GO" id="GO:0006508">
    <property type="term" value="P:proteolysis"/>
    <property type="evidence" value="ECO:0007669"/>
    <property type="project" value="UniProtKB-KW"/>
</dbReference>
<accession>A0A7J7FSS4</accession>
<dbReference type="PANTHER" id="PTHR11010">
    <property type="entry name" value="PROTEASE S28 PRO-X CARBOXYPEPTIDASE-RELATED"/>
    <property type="match status" value="1"/>
</dbReference>
<dbReference type="InterPro" id="IPR042269">
    <property type="entry name" value="Ser_carbopepase_S28_SKS"/>
</dbReference>
<dbReference type="PANTHER" id="PTHR11010:SF96">
    <property type="entry name" value="LYSOSOMAL PRO-X CARBOXYPEPTIDASE-LIKE ISOFORM X1"/>
    <property type="match status" value="1"/>
</dbReference>
<name>A0A7J7FSS4_CAMSI</name>
<keyword evidence="3" id="KW-0378">Hydrolase</keyword>
<sequence>MAQAPNYRDLRVGSVLTRTRPKPTREQPYRLCRGDLIFERKLICTKLSSYCHWRILWRNILTLILELWPHPAPILYFDDIIPQNGYYSIVTKDFQFEKERITLTVSSLKNCADCCSAKECSLEVSESCYETIKQSWSASDEVASQPNGLSILSQRFNAC</sequence>
<evidence type="ECO:0000313" key="4">
    <source>
        <dbReference type="EMBL" id="KAF5931061.1"/>
    </source>
</evidence>
<gene>
    <name evidence="4" type="ORF">HYC85_031934</name>
</gene>
<keyword evidence="2" id="KW-0732">Signal</keyword>
<evidence type="ECO:0000256" key="2">
    <source>
        <dbReference type="ARBA" id="ARBA00022729"/>
    </source>
</evidence>
<protein>
    <submittedName>
        <fullName evidence="4">Uncharacterized protein</fullName>
    </submittedName>
</protein>
<keyword evidence="5" id="KW-1185">Reference proteome</keyword>
<proteinExistence type="predicted"/>
<organism evidence="4 5">
    <name type="scientific">Camellia sinensis</name>
    <name type="common">Tea plant</name>
    <name type="synonym">Thea sinensis</name>
    <dbReference type="NCBI Taxonomy" id="4442"/>
    <lineage>
        <taxon>Eukaryota</taxon>
        <taxon>Viridiplantae</taxon>
        <taxon>Streptophyta</taxon>
        <taxon>Embryophyta</taxon>
        <taxon>Tracheophyta</taxon>
        <taxon>Spermatophyta</taxon>
        <taxon>Magnoliopsida</taxon>
        <taxon>eudicotyledons</taxon>
        <taxon>Gunneridae</taxon>
        <taxon>Pentapetalae</taxon>
        <taxon>asterids</taxon>
        <taxon>Ericales</taxon>
        <taxon>Theaceae</taxon>
        <taxon>Camellia</taxon>
    </lineage>
</organism>
<comment type="caution">
    <text evidence="4">The sequence shown here is derived from an EMBL/GenBank/DDBJ whole genome shotgun (WGS) entry which is preliminary data.</text>
</comment>
<evidence type="ECO:0000256" key="3">
    <source>
        <dbReference type="ARBA" id="ARBA00022801"/>
    </source>
</evidence>
<keyword evidence="1" id="KW-0645">Protease</keyword>
<dbReference type="Gene3D" id="1.20.120.980">
    <property type="entry name" value="Serine carboxypeptidase S28, SKS domain"/>
    <property type="match status" value="1"/>
</dbReference>
<dbReference type="EMBL" id="JACBKZ010000015">
    <property type="protein sequence ID" value="KAF5931061.1"/>
    <property type="molecule type" value="Genomic_DNA"/>
</dbReference>
<dbReference type="GO" id="GO:0008239">
    <property type="term" value="F:dipeptidyl-peptidase activity"/>
    <property type="evidence" value="ECO:0007669"/>
    <property type="project" value="TreeGrafter"/>
</dbReference>
<evidence type="ECO:0000256" key="1">
    <source>
        <dbReference type="ARBA" id="ARBA00022670"/>
    </source>
</evidence>
<evidence type="ECO:0000313" key="5">
    <source>
        <dbReference type="Proteomes" id="UP000593564"/>
    </source>
</evidence>
<dbReference type="AlphaFoldDB" id="A0A7J7FSS4"/>
<reference evidence="5" key="1">
    <citation type="journal article" date="2020" name="Nat. Commun.">
        <title>Genome assembly of wild tea tree DASZ reveals pedigree and selection history of tea varieties.</title>
        <authorList>
            <person name="Zhang W."/>
            <person name="Zhang Y."/>
            <person name="Qiu H."/>
            <person name="Guo Y."/>
            <person name="Wan H."/>
            <person name="Zhang X."/>
            <person name="Scossa F."/>
            <person name="Alseekh S."/>
            <person name="Zhang Q."/>
            <person name="Wang P."/>
            <person name="Xu L."/>
            <person name="Schmidt M.H."/>
            <person name="Jia X."/>
            <person name="Li D."/>
            <person name="Zhu A."/>
            <person name="Guo F."/>
            <person name="Chen W."/>
            <person name="Ni D."/>
            <person name="Usadel B."/>
            <person name="Fernie A.R."/>
            <person name="Wen W."/>
        </authorList>
    </citation>
    <scope>NUCLEOTIDE SEQUENCE [LARGE SCALE GENOMIC DNA]</scope>
    <source>
        <strain evidence="5">cv. G240</strain>
    </source>
</reference>
<reference evidence="4 5" key="2">
    <citation type="submission" date="2020-07" db="EMBL/GenBank/DDBJ databases">
        <title>Genome assembly of wild tea tree DASZ reveals pedigree and selection history of tea varieties.</title>
        <authorList>
            <person name="Zhang W."/>
        </authorList>
    </citation>
    <scope>NUCLEOTIDE SEQUENCE [LARGE SCALE GENOMIC DNA]</scope>
    <source>
        <strain evidence="5">cv. G240</strain>
        <tissue evidence="4">Leaf</tissue>
    </source>
</reference>